<dbReference type="Gene3D" id="3.20.190.10">
    <property type="entry name" value="MutM-like, N-terminal"/>
    <property type="match status" value="2"/>
</dbReference>
<gene>
    <name evidence="18" type="ORF">UU12_C0029G0009</name>
</gene>
<evidence type="ECO:0000313" key="19">
    <source>
        <dbReference type="Proteomes" id="UP000034562"/>
    </source>
</evidence>
<evidence type="ECO:0000256" key="5">
    <source>
        <dbReference type="ARBA" id="ARBA00022763"/>
    </source>
</evidence>
<comment type="catalytic activity">
    <reaction evidence="1">
        <text>Hydrolysis of DNA containing ring-opened 7-methylguanine residues, releasing 2,6-diamino-4-hydroxy-5-(N-methyl)formamidopyrimidine.</text>
        <dbReference type="EC" id="3.2.2.23"/>
    </reaction>
</comment>
<organism evidence="18 19">
    <name type="scientific">Candidatus Woesebacteria bacterium GW2011_GWA2_40_7b</name>
    <dbReference type="NCBI Taxonomy" id="1618563"/>
    <lineage>
        <taxon>Bacteria</taxon>
        <taxon>Candidatus Woeseibacteriota</taxon>
    </lineage>
</organism>
<evidence type="ECO:0000256" key="2">
    <source>
        <dbReference type="ARBA" id="ARBA00001947"/>
    </source>
</evidence>
<dbReference type="EMBL" id="LBZK01000029">
    <property type="protein sequence ID" value="KKR70103.1"/>
    <property type="molecule type" value="Genomic_DNA"/>
</dbReference>
<feature type="domain" description="FPG-type" evidence="16">
    <location>
        <begin position="195"/>
        <end position="229"/>
    </location>
</feature>
<dbReference type="FunFam" id="1.10.8.50:FF:000003">
    <property type="entry name" value="Formamidopyrimidine-DNA glycosylase"/>
    <property type="match status" value="1"/>
</dbReference>
<dbReference type="Proteomes" id="UP000034562">
    <property type="component" value="Unassembled WGS sequence"/>
</dbReference>
<dbReference type="GO" id="GO:0140078">
    <property type="term" value="F:class I DNA-(apurinic or apyrimidinic site) endonuclease activity"/>
    <property type="evidence" value="ECO:0007669"/>
    <property type="project" value="UniProtKB-EC"/>
</dbReference>
<comment type="similarity">
    <text evidence="3">Belongs to the FPG family.</text>
</comment>
<accession>A0A0G0SZ90</accession>
<dbReference type="InterPro" id="IPR010979">
    <property type="entry name" value="Ribosomal_uS13-like_H2TH"/>
</dbReference>
<dbReference type="STRING" id="1618563.UU12_C0029G0009"/>
<dbReference type="InterPro" id="IPR000214">
    <property type="entry name" value="Znf_DNA_glyclase/AP_lyase"/>
</dbReference>
<dbReference type="AlphaFoldDB" id="A0A0G0SZ90"/>
<evidence type="ECO:0000259" key="17">
    <source>
        <dbReference type="PROSITE" id="PS51068"/>
    </source>
</evidence>
<dbReference type="Pfam" id="PF01149">
    <property type="entry name" value="Fapy_DNA_glyco"/>
    <property type="match status" value="1"/>
</dbReference>
<dbReference type="SUPFAM" id="SSF57716">
    <property type="entry name" value="Glucocorticoid receptor-like (DNA-binding domain)"/>
    <property type="match status" value="1"/>
</dbReference>
<name>A0A0G0SZ90_9BACT</name>
<dbReference type="SUPFAM" id="SSF81624">
    <property type="entry name" value="N-terminal domain of MutM-like DNA repair proteins"/>
    <property type="match status" value="1"/>
</dbReference>
<keyword evidence="4" id="KW-0479">Metal-binding</keyword>
<evidence type="ECO:0000256" key="1">
    <source>
        <dbReference type="ARBA" id="ARBA00001668"/>
    </source>
</evidence>
<dbReference type="InterPro" id="IPR015887">
    <property type="entry name" value="DNA_glyclase_Znf_dom_DNA_BS"/>
</dbReference>
<sequence length="229" mass="25389">MPELPEVETIKLQLEKLIVGKEILAIETDTPKMVQPSVSIVQKVTDPKDDWQRIIVSLSGGLELRFADLRKFGWLKLITDNTELKKILGGYGPEADKVTLKEFGEILAKTSRPIKVVLMDQATISGIGNIYAADALNLAKIDPRRPAKSLNSGEEKALQEAILKVLKLGIKFGGASDQFYLDALGAKGHYQDHFLVYNRQGEKCFNCGSPIKKIRLAGRGTYFCPECQK</sequence>
<keyword evidence="13" id="KW-0326">Glycosidase</keyword>
<keyword evidence="11" id="KW-0456">Lyase</keyword>
<keyword evidence="6 15" id="KW-0863">Zinc-finger</keyword>
<dbReference type="PROSITE" id="PS51066">
    <property type="entry name" value="ZF_FPG_2"/>
    <property type="match status" value="1"/>
</dbReference>
<reference evidence="18 19" key="1">
    <citation type="journal article" date="2015" name="Nature">
        <title>rRNA introns, odd ribosomes, and small enigmatic genomes across a large radiation of phyla.</title>
        <authorList>
            <person name="Brown C.T."/>
            <person name="Hug L.A."/>
            <person name="Thomas B.C."/>
            <person name="Sharon I."/>
            <person name="Castelle C.J."/>
            <person name="Singh A."/>
            <person name="Wilkins M.J."/>
            <person name="Williams K.H."/>
            <person name="Banfield J.F."/>
        </authorList>
    </citation>
    <scope>NUCLEOTIDE SEQUENCE [LARGE SCALE GENOMIC DNA]</scope>
</reference>
<evidence type="ECO:0000256" key="12">
    <source>
        <dbReference type="ARBA" id="ARBA00023268"/>
    </source>
</evidence>
<keyword evidence="7" id="KW-0378">Hydrolase</keyword>
<dbReference type="GO" id="GO:0003684">
    <property type="term" value="F:damaged DNA binding"/>
    <property type="evidence" value="ECO:0007669"/>
    <property type="project" value="InterPro"/>
</dbReference>
<evidence type="ECO:0000256" key="10">
    <source>
        <dbReference type="ARBA" id="ARBA00023204"/>
    </source>
</evidence>
<keyword evidence="5" id="KW-0227">DNA damage</keyword>
<keyword evidence="10" id="KW-0234">DNA repair</keyword>
<evidence type="ECO:0000256" key="4">
    <source>
        <dbReference type="ARBA" id="ARBA00022723"/>
    </source>
</evidence>
<evidence type="ECO:0000313" key="18">
    <source>
        <dbReference type="EMBL" id="KKR70103.1"/>
    </source>
</evidence>
<evidence type="ECO:0000256" key="15">
    <source>
        <dbReference type="PROSITE-ProRule" id="PRU00391"/>
    </source>
</evidence>
<dbReference type="InterPro" id="IPR012319">
    <property type="entry name" value="FPG_cat"/>
</dbReference>
<dbReference type="SMART" id="SM00898">
    <property type="entry name" value="Fapy_DNA_glyco"/>
    <property type="match status" value="1"/>
</dbReference>
<dbReference type="PROSITE" id="PS51068">
    <property type="entry name" value="FPG_CAT"/>
    <property type="match status" value="1"/>
</dbReference>
<dbReference type="InterPro" id="IPR035937">
    <property type="entry name" value="FPG_N"/>
</dbReference>
<dbReference type="GO" id="GO:0008270">
    <property type="term" value="F:zinc ion binding"/>
    <property type="evidence" value="ECO:0007669"/>
    <property type="project" value="UniProtKB-KW"/>
</dbReference>
<dbReference type="PANTHER" id="PTHR22993:SF9">
    <property type="entry name" value="FORMAMIDOPYRIMIDINE-DNA GLYCOSYLASE"/>
    <property type="match status" value="1"/>
</dbReference>
<dbReference type="PATRIC" id="fig|1618563.3.peg.507"/>
<protein>
    <submittedName>
        <fullName evidence="18">Formamidopyrimidine-DNA glycosylase</fullName>
    </submittedName>
</protein>
<evidence type="ECO:0000259" key="16">
    <source>
        <dbReference type="PROSITE" id="PS51066"/>
    </source>
</evidence>
<feature type="domain" description="Formamidopyrimidine-DNA glycosylase catalytic" evidence="17">
    <location>
        <begin position="2"/>
        <end position="147"/>
    </location>
</feature>
<dbReference type="SUPFAM" id="SSF46946">
    <property type="entry name" value="S13-like H2TH domain"/>
    <property type="match status" value="1"/>
</dbReference>
<dbReference type="Pfam" id="PF06827">
    <property type="entry name" value="zf-FPG_IleRS"/>
    <property type="match status" value="1"/>
</dbReference>
<comment type="cofactor">
    <cofactor evidence="2">
        <name>Zn(2+)</name>
        <dbReference type="ChEBI" id="CHEBI:29105"/>
    </cofactor>
</comment>
<evidence type="ECO:0000256" key="13">
    <source>
        <dbReference type="ARBA" id="ARBA00023295"/>
    </source>
</evidence>
<dbReference type="Gene3D" id="1.10.8.50">
    <property type="match status" value="1"/>
</dbReference>
<dbReference type="GO" id="GO:0034039">
    <property type="term" value="F:8-oxo-7,8-dihydroguanine DNA N-glycosylase activity"/>
    <property type="evidence" value="ECO:0007669"/>
    <property type="project" value="TreeGrafter"/>
</dbReference>
<comment type="caution">
    <text evidence="18">The sequence shown here is derived from an EMBL/GenBank/DDBJ whole genome shotgun (WGS) entry which is preliminary data.</text>
</comment>
<keyword evidence="12" id="KW-0511">Multifunctional enzyme</keyword>
<dbReference type="InterPro" id="IPR015886">
    <property type="entry name" value="H2TH_FPG"/>
</dbReference>
<dbReference type="Pfam" id="PF06831">
    <property type="entry name" value="H2TH"/>
    <property type="match status" value="1"/>
</dbReference>
<proteinExistence type="inferred from homology"/>
<dbReference type="PROSITE" id="PS01242">
    <property type="entry name" value="ZF_FPG_1"/>
    <property type="match status" value="1"/>
</dbReference>
<evidence type="ECO:0000256" key="7">
    <source>
        <dbReference type="ARBA" id="ARBA00022801"/>
    </source>
</evidence>
<evidence type="ECO:0000256" key="14">
    <source>
        <dbReference type="ARBA" id="ARBA00044632"/>
    </source>
</evidence>
<evidence type="ECO:0000256" key="11">
    <source>
        <dbReference type="ARBA" id="ARBA00023239"/>
    </source>
</evidence>
<evidence type="ECO:0000256" key="8">
    <source>
        <dbReference type="ARBA" id="ARBA00022833"/>
    </source>
</evidence>
<dbReference type="PANTHER" id="PTHR22993">
    <property type="entry name" value="FORMAMIDOPYRIMIDINE-DNA GLYCOSYLASE"/>
    <property type="match status" value="1"/>
</dbReference>
<comment type="catalytic activity">
    <reaction evidence="14">
        <text>2'-deoxyribonucleotide-(2'-deoxyribose 5'-phosphate)-2'-deoxyribonucleotide-DNA = a 3'-end 2'-deoxyribonucleotide-(2,3-dehydro-2,3-deoxyribose 5'-phosphate)-DNA + a 5'-end 5'-phospho-2'-deoxyribonucleoside-DNA + H(+)</text>
        <dbReference type="Rhea" id="RHEA:66592"/>
        <dbReference type="Rhea" id="RHEA-COMP:13180"/>
        <dbReference type="Rhea" id="RHEA-COMP:16897"/>
        <dbReference type="Rhea" id="RHEA-COMP:17067"/>
        <dbReference type="ChEBI" id="CHEBI:15378"/>
        <dbReference type="ChEBI" id="CHEBI:136412"/>
        <dbReference type="ChEBI" id="CHEBI:157695"/>
        <dbReference type="ChEBI" id="CHEBI:167181"/>
        <dbReference type="EC" id="4.2.99.18"/>
    </reaction>
</comment>
<dbReference type="GO" id="GO:0006284">
    <property type="term" value="P:base-excision repair"/>
    <property type="evidence" value="ECO:0007669"/>
    <property type="project" value="InterPro"/>
</dbReference>
<keyword evidence="8" id="KW-0862">Zinc</keyword>
<keyword evidence="9" id="KW-0238">DNA-binding</keyword>
<evidence type="ECO:0000256" key="6">
    <source>
        <dbReference type="ARBA" id="ARBA00022771"/>
    </source>
</evidence>
<dbReference type="SMART" id="SM01232">
    <property type="entry name" value="H2TH"/>
    <property type="match status" value="1"/>
</dbReference>
<dbReference type="InterPro" id="IPR010663">
    <property type="entry name" value="Znf_FPG/IleRS"/>
</dbReference>
<evidence type="ECO:0000256" key="9">
    <source>
        <dbReference type="ARBA" id="ARBA00023125"/>
    </source>
</evidence>
<evidence type="ECO:0000256" key="3">
    <source>
        <dbReference type="ARBA" id="ARBA00009409"/>
    </source>
</evidence>